<keyword evidence="2" id="KW-0489">Methyltransferase</keyword>
<feature type="domain" description="DHFR" evidence="4">
    <location>
        <begin position="2"/>
        <end position="181"/>
    </location>
</feature>
<dbReference type="Gene3D" id="3.40.430.10">
    <property type="entry name" value="Dihydrofolate Reductase, subunit A"/>
    <property type="match status" value="1"/>
</dbReference>
<dbReference type="InterPro" id="IPR000398">
    <property type="entry name" value="Thymidylate_synthase"/>
</dbReference>
<dbReference type="GO" id="GO:0004146">
    <property type="term" value="F:dihydrofolate reductase activity"/>
    <property type="evidence" value="ECO:0007669"/>
    <property type="project" value="InterPro"/>
</dbReference>
<dbReference type="SUPFAM" id="SSF53597">
    <property type="entry name" value="Dihydrofolate reductase-like"/>
    <property type="match status" value="1"/>
</dbReference>
<dbReference type="InterPro" id="IPR045097">
    <property type="entry name" value="Thymidate_synth/dCMP_Mease"/>
</dbReference>
<evidence type="ECO:0000256" key="1">
    <source>
        <dbReference type="ARBA" id="ARBA00011947"/>
    </source>
</evidence>
<dbReference type="GO" id="GO:0006231">
    <property type="term" value="P:dTMP biosynthetic process"/>
    <property type="evidence" value="ECO:0007669"/>
    <property type="project" value="InterPro"/>
</dbReference>
<sequence length="493" mass="57866">MEINAILICDECFGISNKNEIPWKFCEDLKYFNKITSFSEFDDKINAVVMGRNTFESIGKPLSNRINYVLSLSKKQEENDKYENTYFCENINNVFEDLKTKNVNKVFIIGGTILYEHFINNRLVKHVYLTQISGDTMYTCDNFVNINDSLKKYKLKSTTKKMCNDKNTNINRDLYFNVYENEEYYDNSKWNYKDNKPYINFEEMQYLNIMNKIIDIGHYRQTRNANTFSIFGAHMVFDLENNKLPLLTTKKMFTRGIIEELLFFLKGQTNSKILEEKKVMIWKPNTTREFLDNHNLKHYKEGDIGAMYGFQWRFFNAKYDGCDKDYSGMGIDQLKQVINDLKVDKYSRRILMTTYNPCQAQTGVLYPCHGLVVQFGIEKENKLCCHMYQRSADYALGVPFNITSYAILVHIICNHLNASGSNIIPGKLYMSFGDVHLYENHVDTAKIQLQRAPYLFPTLKINKKIYDIDDIDSSIFEIINYTSHDKLVYDMIA</sequence>
<protein>
    <recommendedName>
        <fullName evidence="1">thymidylate synthase</fullName>
        <ecNumber evidence="1">2.1.1.45</ecNumber>
    </recommendedName>
</protein>
<dbReference type="PRINTS" id="PR00108">
    <property type="entry name" value="THYMDSNTHASE"/>
</dbReference>
<keyword evidence="6" id="KW-1185">Reference proteome</keyword>
<dbReference type="Proteomes" id="UP000240325">
    <property type="component" value="Segment"/>
</dbReference>
<gene>
    <name evidence="5" type="ORF">BMW23_0723</name>
</gene>
<accession>A0A2H4UV80</accession>
<dbReference type="GO" id="GO:0032259">
    <property type="term" value="P:methylation"/>
    <property type="evidence" value="ECO:0007669"/>
    <property type="project" value="UniProtKB-KW"/>
</dbReference>
<evidence type="ECO:0000256" key="3">
    <source>
        <dbReference type="ARBA" id="ARBA00022679"/>
    </source>
</evidence>
<dbReference type="CDD" id="cd00209">
    <property type="entry name" value="DHFR"/>
    <property type="match status" value="1"/>
</dbReference>
<dbReference type="EC" id="2.1.1.45" evidence="1"/>
<dbReference type="PROSITE" id="PS51330">
    <property type="entry name" value="DHFR_2"/>
    <property type="match status" value="1"/>
</dbReference>
<organism evidence="5">
    <name type="scientific">Bodo saltans virus</name>
    <dbReference type="NCBI Taxonomy" id="2024608"/>
    <lineage>
        <taxon>Viruses</taxon>
        <taxon>Varidnaviria</taxon>
        <taxon>Bamfordvirae</taxon>
        <taxon>Nucleocytoviricota</taxon>
        <taxon>Megaviricetes</taxon>
        <taxon>Imitervirales</taxon>
        <taxon>Mimiviridae</taxon>
        <taxon>Klosneuvirinae</taxon>
        <taxon>Theiavirus</taxon>
        <taxon>Theiavirus salishense</taxon>
    </lineage>
</organism>
<evidence type="ECO:0000313" key="5">
    <source>
        <dbReference type="EMBL" id="ATZ80769.1"/>
    </source>
</evidence>
<dbReference type="GO" id="GO:0046654">
    <property type="term" value="P:tetrahydrofolate biosynthetic process"/>
    <property type="evidence" value="ECO:0007669"/>
    <property type="project" value="InterPro"/>
</dbReference>
<dbReference type="CDD" id="cd00351">
    <property type="entry name" value="TS_Pyrimidine_HMase"/>
    <property type="match status" value="1"/>
</dbReference>
<reference evidence="5" key="1">
    <citation type="journal article" date="2017" name="Elife">
        <title>The kinetoplastid-infecting Bodo saltans virus (BsV), a window into the most abundant giant viruses in the sea.</title>
        <authorList>
            <person name="Deeg C.M."/>
            <person name="Chow C.-E.T."/>
            <person name="Suttle C.A."/>
        </authorList>
    </citation>
    <scope>NUCLEOTIDE SEQUENCE</scope>
    <source>
        <strain evidence="5">NG1</strain>
    </source>
</reference>
<dbReference type="InterPro" id="IPR024072">
    <property type="entry name" value="DHFR-like_dom_sf"/>
</dbReference>
<dbReference type="PANTHER" id="PTHR11548">
    <property type="entry name" value="THYMIDYLATE SYNTHASE 1"/>
    <property type="match status" value="1"/>
</dbReference>
<dbReference type="EMBL" id="MF782455">
    <property type="protein sequence ID" value="ATZ80769.1"/>
    <property type="molecule type" value="Genomic_DNA"/>
</dbReference>
<dbReference type="InterPro" id="IPR001796">
    <property type="entry name" value="DHFR_dom"/>
</dbReference>
<evidence type="ECO:0000313" key="6">
    <source>
        <dbReference type="Proteomes" id="UP000240325"/>
    </source>
</evidence>
<dbReference type="Pfam" id="PF00186">
    <property type="entry name" value="DHFR_1"/>
    <property type="match status" value="1"/>
</dbReference>
<name>A0A2H4UV80_9VIRU</name>
<evidence type="ECO:0000256" key="2">
    <source>
        <dbReference type="ARBA" id="ARBA00022603"/>
    </source>
</evidence>
<dbReference type="NCBIfam" id="TIGR03284">
    <property type="entry name" value="thym_sym"/>
    <property type="match status" value="1"/>
</dbReference>
<dbReference type="SUPFAM" id="SSF55831">
    <property type="entry name" value="Thymidylate synthase/dCMP hydroxymethylase"/>
    <property type="match status" value="1"/>
</dbReference>
<dbReference type="PANTHER" id="PTHR11548:SF2">
    <property type="entry name" value="THYMIDYLATE SYNTHASE"/>
    <property type="match status" value="1"/>
</dbReference>
<proteinExistence type="predicted"/>
<evidence type="ECO:0000259" key="4">
    <source>
        <dbReference type="PROSITE" id="PS51330"/>
    </source>
</evidence>
<dbReference type="GO" id="GO:0004799">
    <property type="term" value="F:thymidylate synthase activity"/>
    <property type="evidence" value="ECO:0007669"/>
    <property type="project" value="UniProtKB-EC"/>
</dbReference>
<dbReference type="Gene3D" id="3.30.572.10">
    <property type="entry name" value="Thymidylate synthase/dCMP hydroxymethylase domain"/>
    <property type="match status" value="1"/>
</dbReference>
<dbReference type="InterPro" id="IPR023451">
    <property type="entry name" value="Thymidate_synth/dCMP_Mease_dom"/>
</dbReference>
<keyword evidence="3" id="KW-0808">Transferase</keyword>
<dbReference type="Pfam" id="PF00303">
    <property type="entry name" value="Thymidylat_synt"/>
    <property type="match status" value="1"/>
</dbReference>
<dbReference type="InterPro" id="IPR036926">
    <property type="entry name" value="Thymidate_synth/dCMP_Mease_sf"/>
</dbReference>